<dbReference type="Proteomes" id="UP000789831">
    <property type="component" value="Unassembled WGS sequence"/>
</dbReference>
<name>A0A9N9BLT4_9GLOM</name>
<dbReference type="InterPro" id="IPR016197">
    <property type="entry name" value="Chromo-like_dom_sf"/>
</dbReference>
<dbReference type="AlphaFoldDB" id="A0A9N9BLT4"/>
<sequence>MSYYWDSSKSNKNINEDFEMPSWQNFFLPSQEVTSSNDNRNEDTSEMSRDNSSLPSPQVTPQRYPDMFFVRNRNASKADQRKSRQSFPIRGKSSERKSRQSSPVREKSNERKNKNFYAEKKLDRILNMAYANGEELFEVKWVGESETEWRTKQTLSKWPEILDKFLHVEQLKANNKNYHLQTDIPQWETTYKWEPFTHDPIDTPFQRVCLPLLKQRVEKNRRMLLSSRREYQNLHIQMYDALCLERIKTPKEQQEQEGRIESVEFVEDKAFWENLKMF</sequence>
<protein>
    <submittedName>
        <fullName evidence="3">6602_t:CDS:1</fullName>
    </submittedName>
</protein>
<comment type="caution">
    <text evidence="3">The sequence shown here is derived from an EMBL/GenBank/DDBJ whole genome shotgun (WGS) entry which is preliminary data.</text>
</comment>
<gene>
    <name evidence="3" type="ORF">AGERDE_LOCUS7607</name>
</gene>
<organism evidence="3 4">
    <name type="scientific">Ambispora gerdemannii</name>
    <dbReference type="NCBI Taxonomy" id="144530"/>
    <lineage>
        <taxon>Eukaryota</taxon>
        <taxon>Fungi</taxon>
        <taxon>Fungi incertae sedis</taxon>
        <taxon>Mucoromycota</taxon>
        <taxon>Glomeromycotina</taxon>
        <taxon>Glomeromycetes</taxon>
        <taxon>Archaeosporales</taxon>
        <taxon>Ambisporaceae</taxon>
        <taxon>Ambispora</taxon>
    </lineage>
</organism>
<feature type="compositionally biased region" description="Polar residues" evidence="1">
    <location>
        <begin position="29"/>
        <end position="38"/>
    </location>
</feature>
<feature type="domain" description="Chromo" evidence="2">
    <location>
        <begin position="120"/>
        <end position="177"/>
    </location>
</feature>
<feature type="compositionally biased region" description="Basic and acidic residues" evidence="1">
    <location>
        <begin position="92"/>
        <end position="113"/>
    </location>
</feature>
<keyword evidence="4" id="KW-1185">Reference proteome</keyword>
<evidence type="ECO:0000313" key="3">
    <source>
        <dbReference type="EMBL" id="CAG8570358.1"/>
    </source>
</evidence>
<feature type="compositionally biased region" description="Polar residues" evidence="1">
    <location>
        <begin position="50"/>
        <end position="61"/>
    </location>
</feature>
<dbReference type="InterPro" id="IPR000953">
    <property type="entry name" value="Chromo/chromo_shadow_dom"/>
</dbReference>
<evidence type="ECO:0000256" key="1">
    <source>
        <dbReference type="SAM" id="MobiDB-lite"/>
    </source>
</evidence>
<feature type="region of interest" description="Disordered" evidence="1">
    <location>
        <begin position="29"/>
        <end position="113"/>
    </location>
</feature>
<evidence type="ECO:0000313" key="4">
    <source>
        <dbReference type="Proteomes" id="UP000789831"/>
    </source>
</evidence>
<evidence type="ECO:0000259" key="2">
    <source>
        <dbReference type="PROSITE" id="PS50013"/>
    </source>
</evidence>
<reference evidence="3" key="1">
    <citation type="submission" date="2021-06" db="EMBL/GenBank/DDBJ databases">
        <authorList>
            <person name="Kallberg Y."/>
            <person name="Tangrot J."/>
            <person name="Rosling A."/>
        </authorList>
    </citation>
    <scope>NUCLEOTIDE SEQUENCE</scope>
    <source>
        <strain evidence="3">MT106</strain>
    </source>
</reference>
<dbReference type="OrthoDB" id="10432651at2759"/>
<accession>A0A9N9BLT4</accession>
<feature type="compositionally biased region" description="Basic and acidic residues" evidence="1">
    <location>
        <begin position="39"/>
        <end position="49"/>
    </location>
</feature>
<proteinExistence type="predicted"/>
<dbReference type="PROSITE" id="PS50013">
    <property type="entry name" value="CHROMO_2"/>
    <property type="match status" value="1"/>
</dbReference>
<dbReference type="EMBL" id="CAJVPL010001420">
    <property type="protein sequence ID" value="CAG8570358.1"/>
    <property type="molecule type" value="Genomic_DNA"/>
</dbReference>
<dbReference type="SUPFAM" id="SSF54160">
    <property type="entry name" value="Chromo domain-like"/>
    <property type="match status" value="1"/>
</dbReference>